<protein>
    <submittedName>
        <fullName evidence="2">Uncharacterized protein</fullName>
    </submittedName>
</protein>
<dbReference type="EMBL" id="QKKF02012197">
    <property type="protein sequence ID" value="RZF43805.1"/>
    <property type="molecule type" value="Genomic_DNA"/>
</dbReference>
<organism evidence="2 3">
    <name type="scientific">Laodelphax striatellus</name>
    <name type="common">Small brown planthopper</name>
    <name type="synonym">Delphax striatella</name>
    <dbReference type="NCBI Taxonomy" id="195883"/>
    <lineage>
        <taxon>Eukaryota</taxon>
        <taxon>Metazoa</taxon>
        <taxon>Ecdysozoa</taxon>
        <taxon>Arthropoda</taxon>
        <taxon>Hexapoda</taxon>
        <taxon>Insecta</taxon>
        <taxon>Pterygota</taxon>
        <taxon>Neoptera</taxon>
        <taxon>Paraneoptera</taxon>
        <taxon>Hemiptera</taxon>
        <taxon>Auchenorrhyncha</taxon>
        <taxon>Fulgoroidea</taxon>
        <taxon>Delphacidae</taxon>
        <taxon>Criomorphinae</taxon>
        <taxon>Laodelphax</taxon>
    </lineage>
</organism>
<evidence type="ECO:0000256" key="1">
    <source>
        <dbReference type="SAM" id="MobiDB-lite"/>
    </source>
</evidence>
<proteinExistence type="predicted"/>
<dbReference type="Proteomes" id="UP000291343">
    <property type="component" value="Unassembled WGS sequence"/>
</dbReference>
<dbReference type="InParanoid" id="A0A482XCV0"/>
<sequence>MTCDIGQETNNRPQLAAGGRRKRKLRRGRLLRQTKRRSDADFVRDWSGGTKQPASVAWPRIGTILAPAVARGT</sequence>
<accession>A0A482XCV0</accession>
<reference evidence="2 3" key="1">
    <citation type="journal article" date="2017" name="Gigascience">
        <title>Genome sequence of the small brown planthopper, Laodelphax striatellus.</title>
        <authorList>
            <person name="Zhu J."/>
            <person name="Jiang F."/>
            <person name="Wang X."/>
            <person name="Yang P."/>
            <person name="Bao Y."/>
            <person name="Zhao W."/>
            <person name="Wang W."/>
            <person name="Lu H."/>
            <person name="Wang Q."/>
            <person name="Cui N."/>
            <person name="Li J."/>
            <person name="Chen X."/>
            <person name="Luo L."/>
            <person name="Yu J."/>
            <person name="Kang L."/>
            <person name="Cui F."/>
        </authorList>
    </citation>
    <scope>NUCLEOTIDE SEQUENCE [LARGE SCALE GENOMIC DNA]</scope>
    <source>
        <strain evidence="2">Lst14</strain>
    </source>
</reference>
<gene>
    <name evidence="2" type="ORF">LSTR_LSTR006346</name>
</gene>
<keyword evidence="3" id="KW-1185">Reference proteome</keyword>
<evidence type="ECO:0000313" key="3">
    <source>
        <dbReference type="Proteomes" id="UP000291343"/>
    </source>
</evidence>
<feature type="compositionally biased region" description="Basic residues" evidence="1">
    <location>
        <begin position="19"/>
        <end position="35"/>
    </location>
</feature>
<evidence type="ECO:0000313" key="2">
    <source>
        <dbReference type="EMBL" id="RZF43805.1"/>
    </source>
</evidence>
<feature type="region of interest" description="Disordered" evidence="1">
    <location>
        <begin position="1"/>
        <end position="53"/>
    </location>
</feature>
<comment type="caution">
    <text evidence="2">The sequence shown here is derived from an EMBL/GenBank/DDBJ whole genome shotgun (WGS) entry which is preliminary data.</text>
</comment>
<dbReference type="AlphaFoldDB" id="A0A482XCV0"/>
<name>A0A482XCV0_LAOST</name>